<dbReference type="GO" id="GO:0000976">
    <property type="term" value="F:transcription cis-regulatory region binding"/>
    <property type="evidence" value="ECO:0007669"/>
    <property type="project" value="TreeGrafter"/>
</dbReference>
<keyword evidence="1" id="KW-0805">Transcription regulation</keyword>
<dbReference type="AlphaFoldDB" id="A0AAW6UYQ2"/>
<reference evidence="5" key="1">
    <citation type="submission" date="2023-04" db="EMBL/GenBank/DDBJ databases">
        <title>The environmental microbiomes in feedlot watering bowls are a reservoir of florfenicol resistance for bovine respiratory disease pathogens.</title>
        <authorList>
            <person name="Kos D.W."/>
            <person name="Ruzzini A.C."/>
            <person name="Schreiner B."/>
            <person name="Jelinski M.D."/>
        </authorList>
    </citation>
    <scope>NUCLEOTIDE SEQUENCE</scope>
    <source>
        <strain evidence="5">WB3</strain>
        <plasmid evidence="5">unnamed1</plasmid>
    </source>
</reference>
<sequence length="350" mass="39449">MLEIKNTASTDEHLEIANIPSNYARLIGRELGLNIRELPKLLQFTQLSVNALMQDETLLTAKQLVQILQNSLALSEHADFGLRLGKCLTPTTHGAMGFLVNSSPNLLMALKAFQAFMPTRISFARLTLSYHPDSVSLSLHFDMPLSKAVYRLLSETCVVILFECAEFIVGSAIHQAKICFAYEEPDYGPAYAQYLSANYAFSSHEIKAEFPLSLCHIPNASANQESYLLAMRQCESMLQQLKSGKNSYVYHIQKMMLSSSLQELSEESIAASLFMSKRTLARKLALDGTSFREIRDSILSRQASSYLLESDLSVDAIATLLNYHDSANFRRAFKRWFDLPPSEYRFQNKK</sequence>
<evidence type="ECO:0000256" key="1">
    <source>
        <dbReference type="ARBA" id="ARBA00023015"/>
    </source>
</evidence>
<gene>
    <name evidence="5" type="ORF">QOR41_14935</name>
</gene>
<geneLocation type="plasmid" evidence="5">
    <name>unnamed1</name>
</geneLocation>
<protein>
    <submittedName>
        <fullName evidence="5">AraC family transcriptional regulator ligand-binding domain-containing protein</fullName>
    </submittedName>
</protein>
<dbReference type="InterPro" id="IPR018060">
    <property type="entry name" value="HTH_AraC"/>
</dbReference>
<feature type="domain" description="HTH araC/xylS-type" evidence="4">
    <location>
        <begin position="250"/>
        <end position="347"/>
    </location>
</feature>
<organism evidence="5 6">
    <name type="scientific">Acinetobacter terrestris</name>
    <dbReference type="NCBI Taxonomy" id="2529843"/>
    <lineage>
        <taxon>Bacteria</taxon>
        <taxon>Pseudomonadati</taxon>
        <taxon>Pseudomonadota</taxon>
        <taxon>Gammaproteobacteria</taxon>
        <taxon>Moraxellales</taxon>
        <taxon>Moraxellaceae</taxon>
        <taxon>Acinetobacter</taxon>
        <taxon>Acinetobacter Taxon 24</taxon>
    </lineage>
</organism>
<dbReference type="GO" id="GO:0003700">
    <property type="term" value="F:DNA-binding transcription factor activity"/>
    <property type="evidence" value="ECO:0007669"/>
    <property type="project" value="InterPro"/>
</dbReference>
<dbReference type="SUPFAM" id="SSF46689">
    <property type="entry name" value="Homeodomain-like"/>
    <property type="match status" value="1"/>
</dbReference>
<keyword evidence="5" id="KW-0614">Plasmid</keyword>
<dbReference type="PROSITE" id="PS01124">
    <property type="entry name" value="HTH_ARAC_FAMILY_2"/>
    <property type="match status" value="1"/>
</dbReference>
<dbReference type="Pfam" id="PF12625">
    <property type="entry name" value="Arabinose_bd"/>
    <property type="match status" value="1"/>
</dbReference>
<comment type="caution">
    <text evidence="5">The sequence shown here is derived from an EMBL/GenBank/DDBJ whole genome shotgun (WGS) entry which is preliminary data.</text>
</comment>
<name>A0AAW6UYQ2_9GAMM</name>
<dbReference type="GO" id="GO:0005829">
    <property type="term" value="C:cytosol"/>
    <property type="evidence" value="ECO:0007669"/>
    <property type="project" value="TreeGrafter"/>
</dbReference>
<dbReference type="EMBL" id="JASKNE010000005">
    <property type="protein sequence ID" value="MDK1685082.1"/>
    <property type="molecule type" value="Genomic_DNA"/>
</dbReference>
<dbReference type="Gene3D" id="1.10.10.60">
    <property type="entry name" value="Homeodomain-like"/>
    <property type="match status" value="1"/>
</dbReference>
<evidence type="ECO:0000313" key="6">
    <source>
        <dbReference type="Proteomes" id="UP001241935"/>
    </source>
</evidence>
<dbReference type="Proteomes" id="UP001241935">
    <property type="component" value="Unassembled WGS sequence"/>
</dbReference>
<keyword evidence="2" id="KW-0238">DNA-binding</keyword>
<dbReference type="InterPro" id="IPR032687">
    <property type="entry name" value="AraC-type_N"/>
</dbReference>
<proteinExistence type="predicted"/>
<dbReference type="Pfam" id="PF12833">
    <property type="entry name" value="HTH_18"/>
    <property type="match status" value="1"/>
</dbReference>
<dbReference type="InterPro" id="IPR009057">
    <property type="entry name" value="Homeodomain-like_sf"/>
</dbReference>
<dbReference type="RefSeq" id="WP_284067888.1">
    <property type="nucleotide sequence ID" value="NZ_JABERE010000008.1"/>
</dbReference>
<evidence type="ECO:0000256" key="2">
    <source>
        <dbReference type="ARBA" id="ARBA00023125"/>
    </source>
</evidence>
<evidence type="ECO:0000259" key="4">
    <source>
        <dbReference type="PROSITE" id="PS01124"/>
    </source>
</evidence>
<keyword evidence="3" id="KW-0804">Transcription</keyword>
<accession>A0AAW6UYQ2</accession>
<dbReference type="PANTHER" id="PTHR47894">
    <property type="entry name" value="HTH-TYPE TRANSCRIPTIONAL REGULATOR GADX"/>
    <property type="match status" value="1"/>
</dbReference>
<evidence type="ECO:0000313" key="5">
    <source>
        <dbReference type="EMBL" id="MDK1685082.1"/>
    </source>
</evidence>
<dbReference type="PANTHER" id="PTHR47894:SF1">
    <property type="entry name" value="HTH-TYPE TRANSCRIPTIONAL REGULATOR VQSM"/>
    <property type="match status" value="1"/>
</dbReference>
<dbReference type="SMART" id="SM00342">
    <property type="entry name" value="HTH_ARAC"/>
    <property type="match status" value="1"/>
</dbReference>
<evidence type="ECO:0000256" key="3">
    <source>
        <dbReference type="ARBA" id="ARBA00023163"/>
    </source>
</evidence>